<dbReference type="GO" id="GO:0043022">
    <property type="term" value="F:ribosome binding"/>
    <property type="evidence" value="ECO:0007669"/>
    <property type="project" value="TreeGrafter"/>
</dbReference>
<dbReference type="GO" id="GO:0003729">
    <property type="term" value="F:mRNA binding"/>
    <property type="evidence" value="ECO:0007669"/>
    <property type="project" value="UniProtKB-ARBA"/>
</dbReference>
<evidence type="ECO:0000256" key="7">
    <source>
        <dbReference type="ARBA" id="ARBA00022946"/>
    </source>
</evidence>
<keyword evidence="5" id="KW-0934">Plastid</keyword>
<protein>
    <recommendedName>
        <fullName evidence="9">Translation initiation factor IF-3</fullName>
    </recommendedName>
</protein>
<dbReference type="FunFam" id="3.10.20.80:FF:000003">
    <property type="entry name" value="Translation initiation factor IF-3"/>
    <property type="match status" value="1"/>
</dbReference>
<dbReference type="Proteomes" id="UP000822688">
    <property type="component" value="Chromosome 6"/>
</dbReference>
<keyword evidence="3" id="KW-0150">Chloroplast</keyword>
<evidence type="ECO:0000256" key="10">
    <source>
        <dbReference type="SAM" id="MobiDB-lite"/>
    </source>
</evidence>
<dbReference type="HAMAP" id="MF_00080">
    <property type="entry name" value="IF_3"/>
    <property type="match status" value="1"/>
</dbReference>
<dbReference type="GO" id="GO:0009507">
    <property type="term" value="C:chloroplast"/>
    <property type="evidence" value="ECO:0007669"/>
    <property type="project" value="UniProtKB-SubCell"/>
</dbReference>
<evidence type="ECO:0000259" key="11">
    <source>
        <dbReference type="Pfam" id="PF00707"/>
    </source>
</evidence>
<dbReference type="PROSITE" id="PS00938">
    <property type="entry name" value="IF3"/>
    <property type="match status" value="1"/>
</dbReference>
<dbReference type="InterPro" id="IPR036788">
    <property type="entry name" value="T_IF-3_C_sf"/>
</dbReference>
<feature type="region of interest" description="Disordered" evidence="10">
    <location>
        <begin position="178"/>
        <end position="210"/>
    </location>
</feature>
<evidence type="ECO:0000256" key="2">
    <source>
        <dbReference type="ARBA" id="ARBA00005439"/>
    </source>
</evidence>
<dbReference type="Gene3D" id="3.10.20.80">
    <property type="entry name" value="Translation initiation factor 3 (IF-3), N-terminal domain"/>
    <property type="match status" value="1"/>
</dbReference>
<dbReference type="GO" id="GO:0003743">
    <property type="term" value="F:translation initiation factor activity"/>
    <property type="evidence" value="ECO:0007669"/>
    <property type="project" value="UniProtKB-KW"/>
</dbReference>
<feature type="region of interest" description="Disordered" evidence="10">
    <location>
        <begin position="382"/>
        <end position="438"/>
    </location>
</feature>
<sequence>MNIIDIMACISRSCGMGTVLLSTYPARRRASSRSGRRRVRRLSIEVRCWRKPYPARCLACTVRSLGGSRGRHKSAFLGSIPIVDDHLSELERNHPRAAASIAEGWTNLDMAVLGARPFLAPGASLRQTLWEDSPRSSVSLCGCLSSSAGDVSERLNPGGLLVGTSGCSRGRLVVVGRAGGSRPAAGARRPRPQTSRRPGAKEEVQGDGTLLNGDIRVPSVRLLDEDQNMVGVVPTQEAQQRARLADLDLVMISPDADPPVCRIMDYSKYRYEAQKKKREAQKKAIASRQDLKELKMRYNIDTHDYDVRLRAAKKFLKDGDKVKVVCQFKGREMDFKDLAFKLFQRFIDDIGELGLVESKMAIEGRQMIMLLGPNKLVVAKMQATAQSTSDKSKNKGQVNGKPNPGSTPVEEPVAAEEPVTAEVPETSEPETAPLAADT</sequence>
<proteinExistence type="inferred from homology"/>
<comment type="subcellular location">
    <subcellularLocation>
        <location evidence="1 9">Plastid</location>
        <location evidence="1 9">Chloroplast</location>
    </subcellularLocation>
</comment>
<dbReference type="InterPro" id="IPR036787">
    <property type="entry name" value="T_IF-3_N_sf"/>
</dbReference>
<keyword evidence="4 9" id="KW-0396">Initiation factor</keyword>
<dbReference type="SUPFAM" id="SSF55200">
    <property type="entry name" value="Translation initiation factor IF3, C-terminal domain"/>
    <property type="match status" value="1"/>
</dbReference>
<evidence type="ECO:0000313" key="14">
    <source>
        <dbReference type="Proteomes" id="UP000822688"/>
    </source>
</evidence>
<evidence type="ECO:0000256" key="8">
    <source>
        <dbReference type="ARBA" id="ARBA00057772"/>
    </source>
</evidence>
<evidence type="ECO:0000313" key="13">
    <source>
        <dbReference type="EMBL" id="KAG0570659.1"/>
    </source>
</evidence>
<evidence type="ECO:0000256" key="3">
    <source>
        <dbReference type="ARBA" id="ARBA00022528"/>
    </source>
</evidence>
<keyword evidence="7" id="KW-0809">Transit peptide</keyword>
<dbReference type="Pfam" id="PF00707">
    <property type="entry name" value="IF3_C"/>
    <property type="match status" value="1"/>
</dbReference>
<organism evidence="13 14">
    <name type="scientific">Ceratodon purpureus</name>
    <name type="common">Fire moss</name>
    <name type="synonym">Dicranum purpureum</name>
    <dbReference type="NCBI Taxonomy" id="3225"/>
    <lineage>
        <taxon>Eukaryota</taxon>
        <taxon>Viridiplantae</taxon>
        <taxon>Streptophyta</taxon>
        <taxon>Embryophyta</taxon>
        <taxon>Bryophyta</taxon>
        <taxon>Bryophytina</taxon>
        <taxon>Bryopsida</taxon>
        <taxon>Dicranidae</taxon>
        <taxon>Pseudoditrichales</taxon>
        <taxon>Ditrichaceae</taxon>
        <taxon>Ceratodon</taxon>
    </lineage>
</organism>
<name>A0A8T0HIN5_CERPU</name>
<dbReference type="InterPro" id="IPR019814">
    <property type="entry name" value="Translation_initiation_fac_3_N"/>
</dbReference>
<feature type="compositionally biased region" description="Low complexity" evidence="10">
    <location>
        <begin position="178"/>
        <end position="187"/>
    </location>
</feature>
<dbReference type="GO" id="GO:0032790">
    <property type="term" value="P:ribosome disassembly"/>
    <property type="evidence" value="ECO:0007669"/>
    <property type="project" value="TreeGrafter"/>
</dbReference>
<evidence type="ECO:0000256" key="1">
    <source>
        <dbReference type="ARBA" id="ARBA00004229"/>
    </source>
</evidence>
<dbReference type="InterPro" id="IPR019813">
    <property type="entry name" value="Translation_initiation_fac3_CS"/>
</dbReference>
<feature type="compositionally biased region" description="Low complexity" evidence="10">
    <location>
        <begin position="406"/>
        <end position="438"/>
    </location>
</feature>
<dbReference type="AlphaFoldDB" id="A0A8T0HIN5"/>
<evidence type="ECO:0000256" key="5">
    <source>
        <dbReference type="ARBA" id="ARBA00022640"/>
    </source>
</evidence>
<comment type="subunit">
    <text evidence="9">Monomer.</text>
</comment>
<accession>A0A8T0HIN5</accession>
<dbReference type="SUPFAM" id="SSF54364">
    <property type="entry name" value="Translation initiation factor IF3, N-terminal domain"/>
    <property type="match status" value="1"/>
</dbReference>
<evidence type="ECO:0000256" key="9">
    <source>
        <dbReference type="RuleBase" id="RU000646"/>
    </source>
</evidence>
<reference evidence="13 14" key="1">
    <citation type="submission" date="2020-06" db="EMBL/GenBank/DDBJ databases">
        <title>WGS assembly of Ceratodon purpureus strain R40.</title>
        <authorList>
            <person name="Carey S.B."/>
            <person name="Jenkins J."/>
            <person name="Shu S."/>
            <person name="Lovell J.T."/>
            <person name="Sreedasyam A."/>
            <person name="Maumus F."/>
            <person name="Tiley G.P."/>
            <person name="Fernandez-Pozo N."/>
            <person name="Barry K."/>
            <person name="Chen C."/>
            <person name="Wang M."/>
            <person name="Lipzen A."/>
            <person name="Daum C."/>
            <person name="Saski C.A."/>
            <person name="Payton A.C."/>
            <person name="Mcbreen J.C."/>
            <person name="Conrad R.E."/>
            <person name="Kollar L.M."/>
            <person name="Olsson S."/>
            <person name="Huttunen S."/>
            <person name="Landis J.B."/>
            <person name="Wickett N.J."/>
            <person name="Johnson M.G."/>
            <person name="Rensing S.A."/>
            <person name="Grimwood J."/>
            <person name="Schmutz J."/>
            <person name="Mcdaniel S.F."/>
        </authorList>
    </citation>
    <scope>NUCLEOTIDE SEQUENCE [LARGE SCALE GENOMIC DNA]</scope>
    <source>
        <strain evidence="13 14">R40</strain>
    </source>
</reference>
<dbReference type="InterPro" id="IPR019815">
    <property type="entry name" value="Translation_initiation_fac_3_C"/>
</dbReference>
<comment type="function">
    <text evidence="8">Chloroplast translation initiation factor that is essential for the coordination of leaf and chloroplast development. IF-3 binds to the 30S ribosomal subunit and shifts the equilibrium between 70S ribosomes and their 50S and 30S subunits in favor of the free subunits, thus enhancing the availability of 30S subunits on which protein synthesis initiation begins.</text>
</comment>
<comment type="similarity">
    <text evidence="2 9">Belongs to the IF-3 family.</text>
</comment>
<evidence type="ECO:0000256" key="4">
    <source>
        <dbReference type="ARBA" id="ARBA00022540"/>
    </source>
</evidence>
<keyword evidence="14" id="KW-1185">Reference proteome</keyword>
<dbReference type="EMBL" id="CM026427">
    <property type="protein sequence ID" value="KAG0570659.1"/>
    <property type="molecule type" value="Genomic_DNA"/>
</dbReference>
<gene>
    <name evidence="13" type="ORF">KC19_6G178600</name>
</gene>
<feature type="domain" description="Translation initiation factor 3 N-terminal" evidence="12">
    <location>
        <begin position="212"/>
        <end position="280"/>
    </location>
</feature>
<keyword evidence="6 9" id="KW-0648">Protein biosynthesis</keyword>
<evidence type="ECO:0000259" key="12">
    <source>
        <dbReference type="Pfam" id="PF05198"/>
    </source>
</evidence>
<dbReference type="Pfam" id="PF05198">
    <property type="entry name" value="IF3_N"/>
    <property type="match status" value="1"/>
</dbReference>
<dbReference type="NCBIfam" id="TIGR00168">
    <property type="entry name" value="infC"/>
    <property type="match status" value="1"/>
</dbReference>
<dbReference type="InterPro" id="IPR001288">
    <property type="entry name" value="Translation_initiation_fac_3"/>
</dbReference>
<comment type="caution">
    <text evidence="13">The sequence shown here is derived from an EMBL/GenBank/DDBJ whole genome shotgun (WGS) entry which is preliminary data.</text>
</comment>
<dbReference type="FunFam" id="3.30.110.10:FF:000003">
    <property type="entry name" value="Translation initiation factor IF-3"/>
    <property type="match status" value="1"/>
</dbReference>
<dbReference type="PANTHER" id="PTHR10938">
    <property type="entry name" value="TRANSLATION INITIATION FACTOR IF-3"/>
    <property type="match status" value="1"/>
</dbReference>
<evidence type="ECO:0000256" key="6">
    <source>
        <dbReference type="ARBA" id="ARBA00022917"/>
    </source>
</evidence>
<feature type="domain" description="Translation initiation factor 3 C-terminal" evidence="11">
    <location>
        <begin position="290"/>
        <end position="374"/>
    </location>
</feature>
<dbReference type="Gene3D" id="3.30.110.10">
    <property type="entry name" value="Translation initiation factor 3 (IF-3), C-terminal domain"/>
    <property type="match status" value="1"/>
</dbReference>
<dbReference type="PANTHER" id="PTHR10938:SF0">
    <property type="entry name" value="TRANSLATION INITIATION FACTOR IF-3, MITOCHONDRIAL"/>
    <property type="match status" value="1"/>
</dbReference>